<proteinExistence type="inferred from homology"/>
<dbReference type="Gene3D" id="1.20.1260.10">
    <property type="match status" value="1"/>
</dbReference>
<keyword evidence="1" id="KW-0749">Sporulation</keyword>
<evidence type="ECO:0000256" key="2">
    <source>
        <dbReference type="ARBA" id="ARBA00024325"/>
    </source>
</evidence>
<name>A0A4R2RVE9_9FIRM</name>
<evidence type="ECO:0008006" key="6">
    <source>
        <dbReference type="Google" id="ProtNLM"/>
    </source>
</evidence>
<reference evidence="4 5" key="1">
    <citation type="submission" date="2019-03" db="EMBL/GenBank/DDBJ databases">
        <title>Genomic Encyclopedia of Type Strains, Phase IV (KMG-IV): sequencing the most valuable type-strain genomes for metagenomic binning, comparative biology and taxonomic classification.</title>
        <authorList>
            <person name="Goeker M."/>
        </authorList>
    </citation>
    <scope>NUCLEOTIDE SEQUENCE [LARGE SCALE GENOMIC DNA]</scope>
    <source>
        <strain evidence="4 5">DSM 11170</strain>
    </source>
</reference>
<dbReference type="EMBL" id="SLXT01000003">
    <property type="protein sequence ID" value="TCP68390.1"/>
    <property type="molecule type" value="Genomic_DNA"/>
</dbReference>
<dbReference type="Proteomes" id="UP000294813">
    <property type="component" value="Unassembled WGS sequence"/>
</dbReference>
<evidence type="ECO:0000256" key="1">
    <source>
        <dbReference type="ARBA" id="ARBA00022969"/>
    </source>
</evidence>
<dbReference type="AlphaFoldDB" id="A0A4R2RVE9"/>
<accession>A0A4R2RVE9</accession>
<protein>
    <recommendedName>
        <fullName evidence="6">Coat F domain-containing protein</fullName>
    </recommendedName>
</protein>
<gene>
    <name evidence="4" type="ORF">EDD73_10319</name>
</gene>
<dbReference type="OrthoDB" id="1910608at2"/>
<dbReference type="RefSeq" id="WP_131917988.1">
    <property type="nucleotide sequence ID" value="NZ_JAOQNU010000003.1"/>
</dbReference>
<dbReference type="Pfam" id="PF07875">
    <property type="entry name" value="Coat_F"/>
    <property type="match status" value="1"/>
</dbReference>
<evidence type="ECO:0000256" key="3">
    <source>
        <dbReference type="ARBA" id="ARBA00024344"/>
    </source>
</evidence>
<dbReference type="InterPro" id="IPR012851">
    <property type="entry name" value="Spore_coat_CotF-like"/>
</dbReference>
<dbReference type="GO" id="GO:0030435">
    <property type="term" value="P:sporulation resulting in formation of a cellular spore"/>
    <property type="evidence" value="ECO:0007669"/>
    <property type="project" value="UniProtKB-KW"/>
</dbReference>
<organism evidence="4 5">
    <name type="scientific">Heliophilum fasciatum</name>
    <dbReference type="NCBI Taxonomy" id="35700"/>
    <lineage>
        <taxon>Bacteria</taxon>
        <taxon>Bacillati</taxon>
        <taxon>Bacillota</taxon>
        <taxon>Clostridia</taxon>
        <taxon>Eubacteriales</taxon>
        <taxon>Heliobacteriaceae</taxon>
        <taxon>Heliophilum</taxon>
    </lineage>
</organism>
<sequence length="95" mass="10928">MGIIDELMGNTPKVTDFDIANQLLTDSKMGITMLAKTLTEVSNPELRMLLSRHLEMGLQEHFQLSDIATNKKWYQPYLSPVDQLRTDFRISQELT</sequence>
<comment type="subcellular location">
    <subcellularLocation>
        <location evidence="2">Spore coat</location>
    </subcellularLocation>
</comment>
<evidence type="ECO:0000313" key="5">
    <source>
        <dbReference type="Proteomes" id="UP000294813"/>
    </source>
</evidence>
<comment type="similarity">
    <text evidence="3">Belongs to the CotF family.</text>
</comment>
<dbReference type="PANTHER" id="PTHR39183">
    <property type="entry name" value="SPORE COAT PROTEIN F-LIKE PROTEIN YHCQ"/>
    <property type="match status" value="1"/>
</dbReference>
<dbReference type="InterPro" id="IPR012347">
    <property type="entry name" value="Ferritin-like"/>
</dbReference>
<dbReference type="PANTHER" id="PTHR39183:SF1">
    <property type="entry name" value="SPORE COAT PROTEIN F-LIKE PROTEIN YHCQ"/>
    <property type="match status" value="1"/>
</dbReference>
<keyword evidence="5" id="KW-1185">Reference proteome</keyword>
<evidence type="ECO:0000313" key="4">
    <source>
        <dbReference type="EMBL" id="TCP68390.1"/>
    </source>
</evidence>
<comment type="caution">
    <text evidence="4">The sequence shown here is derived from an EMBL/GenBank/DDBJ whole genome shotgun (WGS) entry which is preliminary data.</text>
</comment>